<comment type="caution">
    <text evidence="2">The sequence shown here is derived from an EMBL/GenBank/DDBJ whole genome shotgun (WGS) entry which is preliminary data.</text>
</comment>
<keyword evidence="2" id="KW-0347">Helicase</keyword>
<protein>
    <submittedName>
        <fullName evidence="2">ATP-dependent DNA helicase UvrD1</fullName>
        <ecNumber evidence="2">3.6.4.12</ecNumber>
    </submittedName>
</protein>
<organism evidence="2">
    <name type="scientific">bioreactor metagenome</name>
    <dbReference type="NCBI Taxonomy" id="1076179"/>
    <lineage>
        <taxon>unclassified sequences</taxon>
        <taxon>metagenomes</taxon>
        <taxon>ecological metagenomes</taxon>
    </lineage>
</organism>
<keyword evidence="2" id="KW-0547">Nucleotide-binding</keyword>
<keyword evidence="2" id="KW-0067">ATP-binding</keyword>
<evidence type="ECO:0000256" key="1">
    <source>
        <dbReference type="SAM" id="MobiDB-lite"/>
    </source>
</evidence>
<proteinExistence type="predicted"/>
<feature type="region of interest" description="Disordered" evidence="1">
    <location>
        <begin position="23"/>
        <end position="48"/>
    </location>
</feature>
<name>A0A645BW58_9ZZZZ</name>
<dbReference type="Pfam" id="PF21196">
    <property type="entry name" value="PcrA_UvrD_tudor"/>
    <property type="match status" value="1"/>
</dbReference>
<dbReference type="GO" id="GO:0016787">
    <property type="term" value="F:hydrolase activity"/>
    <property type="evidence" value="ECO:0007669"/>
    <property type="project" value="UniProtKB-KW"/>
</dbReference>
<sequence length="103" mass="11121">MPEELLDWRRLIEPAATWEIRAAGRTSSARERTEGGRIFGSGQPPRGPHVDAVAVGDRVLHTSFGLGTVVDTMGTGQNAKADVDFGSLGVKRLSLRHAPMEKL</sequence>
<evidence type="ECO:0000313" key="2">
    <source>
        <dbReference type="EMBL" id="MPM69680.1"/>
    </source>
</evidence>
<gene>
    <name evidence="2" type="primary">uvrD1_2</name>
    <name evidence="2" type="ORF">SDC9_116628</name>
</gene>
<accession>A0A645BW58</accession>
<keyword evidence="2" id="KW-0378">Hydrolase</keyword>
<dbReference type="EC" id="3.6.4.12" evidence="2"/>
<dbReference type="EMBL" id="VSSQ01023012">
    <property type="protein sequence ID" value="MPM69680.1"/>
    <property type="molecule type" value="Genomic_DNA"/>
</dbReference>
<dbReference type="AlphaFoldDB" id="A0A645BW58"/>
<dbReference type="GO" id="GO:0003678">
    <property type="term" value="F:DNA helicase activity"/>
    <property type="evidence" value="ECO:0007669"/>
    <property type="project" value="UniProtKB-EC"/>
</dbReference>
<reference evidence="2" key="1">
    <citation type="submission" date="2019-08" db="EMBL/GenBank/DDBJ databases">
        <authorList>
            <person name="Kucharzyk K."/>
            <person name="Murdoch R.W."/>
            <person name="Higgins S."/>
            <person name="Loffler F."/>
        </authorList>
    </citation>
    <scope>NUCLEOTIDE SEQUENCE</scope>
</reference>